<reference evidence="1 2" key="1">
    <citation type="submission" date="2017-01" db="EMBL/GenBank/DDBJ databases">
        <authorList>
            <person name="Varghese N."/>
            <person name="Submissions S."/>
        </authorList>
    </citation>
    <scope>NUCLEOTIDE SEQUENCE [LARGE SCALE GENOMIC DNA]</scope>
    <source>
        <strain evidence="1 2">ATCC 23464</strain>
    </source>
</reference>
<name>A0ABY1JKD7_9BACL</name>
<gene>
    <name evidence="1" type="ORF">SAMN05421578_101295</name>
</gene>
<comment type="caution">
    <text evidence="1">The sequence shown here is derived from an EMBL/GenBank/DDBJ whole genome shotgun (WGS) entry which is preliminary data.</text>
</comment>
<dbReference type="RefSeq" id="WP_068589903.1">
    <property type="nucleotide sequence ID" value="NZ_FTNK01000001.1"/>
</dbReference>
<protein>
    <submittedName>
        <fullName evidence="1">Uncharacterized protein</fullName>
    </submittedName>
</protein>
<dbReference type="EMBL" id="FTNK01000001">
    <property type="protein sequence ID" value="SIQ34082.1"/>
    <property type="molecule type" value="Genomic_DNA"/>
</dbReference>
<organism evidence="1 2">
    <name type="scientific">Paenibacillus macquariensis</name>
    <dbReference type="NCBI Taxonomy" id="948756"/>
    <lineage>
        <taxon>Bacteria</taxon>
        <taxon>Bacillati</taxon>
        <taxon>Bacillota</taxon>
        <taxon>Bacilli</taxon>
        <taxon>Bacillales</taxon>
        <taxon>Paenibacillaceae</taxon>
        <taxon>Paenibacillus</taxon>
    </lineage>
</organism>
<dbReference type="Proteomes" id="UP000186666">
    <property type="component" value="Unassembled WGS sequence"/>
</dbReference>
<sequence>MVKAEIEKYILYNYPDVKSEWVGEKGNEAQYLYVPKGLMPEISEFVRDNECIVSTLGDWNKDIDYEAIKIVGRA</sequence>
<evidence type="ECO:0000313" key="1">
    <source>
        <dbReference type="EMBL" id="SIQ34082.1"/>
    </source>
</evidence>
<keyword evidence="2" id="KW-1185">Reference proteome</keyword>
<accession>A0ABY1JKD7</accession>
<proteinExistence type="predicted"/>
<evidence type="ECO:0000313" key="2">
    <source>
        <dbReference type="Proteomes" id="UP000186666"/>
    </source>
</evidence>